<dbReference type="GO" id="GO:0005634">
    <property type="term" value="C:nucleus"/>
    <property type="evidence" value="ECO:0007669"/>
    <property type="project" value="UniProtKB-SubCell"/>
</dbReference>
<evidence type="ECO:0000256" key="1">
    <source>
        <dbReference type="ARBA" id="ARBA00004123"/>
    </source>
</evidence>
<dbReference type="EC" id="2.7.11.1" evidence="3"/>
<dbReference type="SMART" id="SM00220">
    <property type="entry name" value="S_TKc"/>
    <property type="match status" value="1"/>
</dbReference>
<evidence type="ECO:0000259" key="16">
    <source>
        <dbReference type="PROSITE" id="PS50011"/>
    </source>
</evidence>
<comment type="catalytic activity">
    <reaction evidence="13">
        <text>L-seryl-[protein] + ATP = O-phospho-L-seryl-[protein] + ADP + H(+)</text>
        <dbReference type="Rhea" id="RHEA:17989"/>
        <dbReference type="Rhea" id="RHEA-COMP:9863"/>
        <dbReference type="Rhea" id="RHEA-COMP:11604"/>
        <dbReference type="ChEBI" id="CHEBI:15378"/>
        <dbReference type="ChEBI" id="CHEBI:29999"/>
        <dbReference type="ChEBI" id="CHEBI:30616"/>
        <dbReference type="ChEBI" id="CHEBI:83421"/>
        <dbReference type="ChEBI" id="CHEBI:456216"/>
        <dbReference type="EC" id="2.7.11.1"/>
    </reaction>
</comment>
<dbReference type="PANTHER" id="PTHR24346:SF107">
    <property type="entry name" value="SERINE_THREONINE-PROTEIN KINASE CHK1"/>
    <property type="match status" value="1"/>
</dbReference>
<evidence type="ECO:0000256" key="13">
    <source>
        <dbReference type="ARBA" id="ARBA00048679"/>
    </source>
</evidence>
<evidence type="ECO:0000256" key="10">
    <source>
        <dbReference type="ARBA" id="ARBA00023242"/>
    </source>
</evidence>
<evidence type="ECO:0000256" key="14">
    <source>
        <dbReference type="PROSITE-ProRule" id="PRU10141"/>
    </source>
</evidence>
<evidence type="ECO:0000256" key="6">
    <source>
        <dbReference type="ARBA" id="ARBA00022741"/>
    </source>
</evidence>
<name>A0A8J2PGU8_9HEXA</name>
<evidence type="ECO:0000313" key="17">
    <source>
        <dbReference type="EMBL" id="CAG7786520.1"/>
    </source>
</evidence>
<feature type="binding site" evidence="14">
    <location>
        <position position="36"/>
    </location>
    <ligand>
        <name>ATP</name>
        <dbReference type="ChEBI" id="CHEBI:30616"/>
    </ligand>
</feature>
<dbReference type="PROSITE" id="PS00107">
    <property type="entry name" value="PROTEIN_KINASE_ATP"/>
    <property type="match status" value="1"/>
</dbReference>
<dbReference type="FunFam" id="1.10.510.10:FF:000301">
    <property type="entry name" value="Serine/threonine-protein kinase Chk1"/>
    <property type="match status" value="1"/>
</dbReference>
<dbReference type="FunFam" id="3.30.200.20:FF:000229">
    <property type="entry name" value="Serine/threonine-protein kinase Chk1"/>
    <property type="match status" value="1"/>
</dbReference>
<dbReference type="AlphaFoldDB" id="A0A8J2PGU8"/>
<keyword evidence="6 14" id="KW-0547">Nucleotide-binding</keyword>
<keyword evidence="10" id="KW-0539">Nucleus</keyword>
<comment type="caution">
    <text evidence="17">The sequence shown here is derived from an EMBL/GenBank/DDBJ whole genome shotgun (WGS) entry which is preliminary data.</text>
</comment>
<dbReference type="PROSITE" id="PS50011">
    <property type="entry name" value="PROTEIN_KINASE_DOM"/>
    <property type="match status" value="1"/>
</dbReference>
<organism evidence="17 18">
    <name type="scientific">Allacma fusca</name>
    <dbReference type="NCBI Taxonomy" id="39272"/>
    <lineage>
        <taxon>Eukaryota</taxon>
        <taxon>Metazoa</taxon>
        <taxon>Ecdysozoa</taxon>
        <taxon>Arthropoda</taxon>
        <taxon>Hexapoda</taxon>
        <taxon>Collembola</taxon>
        <taxon>Symphypleona</taxon>
        <taxon>Sminthuridae</taxon>
        <taxon>Allacma</taxon>
    </lineage>
</organism>
<dbReference type="InterPro" id="IPR017441">
    <property type="entry name" value="Protein_kinase_ATP_BS"/>
</dbReference>
<evidence type="ECO:0000256" key="5">
    <source>
        <dbReference type="ARBA" id="ARBA00022679"/>
    </source>
</evidence>
<keyword evidence="4 15" id="KW-0723">Serine/threonine-protein kinase</keyword>
<dbReference type="GO" id="GO:0004674">
    <property type="term" value="F:protein serine/threonine kinase activity"/>
    <property type="evidence" value="ECO:0007669"/>
    <property type="project" value="UniProtKB-KW"/>
</dbReference>
<keyword evidence="9 14" id="KW-0067">ATP-binding</keyword>
<evidence type="ECO:0000256" key="11">
    <source>
        <dbReference type="ARBA" id="ARBA00023306"/>
    </source>
</evidence>
<proteinExistence type="inferred from homology"/>
<dbReference type="Pfam" id="PF00069">
    <property type="entry name" value="Pkinase"/>
    <property type="match status" value="1"/>
</dbReference>
<dbReference type="GO" id="GO:0006974">
    <property type="term" value="P:DNA damage response"/>
    <property type="evidence" value="ECO:0007669"/>
    <property type="project" value="UniProtKB-KW"/>
</dbReference>
<comment type="similarity">
    <text evidence="2">Belongs to the protein kinase superfamily. CAMK Ser/Thr protein kinase family. NIM1 subfamily.</text>
</comment>
<evidence type="ECO:0000256" key="8">
    <source>
        <dbReference type="ARBA" id="ARBA00022777"/>
    </source>
</evidence>
<dbReference type="GO" id="GO:0005524">
    <property type="term" value="F:ATP binding"/>
    <property type="evidence" value="ECO:0007669"/>
    <property type="project" value="UniProtKB-UniRule"/>
</dbReference>
<keyword evidence="7" id="KW-0227">DNA damage</keyword>
<dbReference type="OrthoDB" id="539158at2759"/>
<protein>
    <recommendedName>
        <fullName evidence="3">non-specific serine/threonine protein kinase</fullName>
        <ecNumber evidence="3">2.7.11.1</ecNumber>
    </recommendedName>
</protein>
<comment type="subcellular location">
    <subcellularLocation>
        <location evidence="1">Nucleus</location>
    </subcellularLocation>
</comment>
<dbReference type="GO" id="GO:0033314">
    <property type="term" value="P:mitotic DNA replication checkpoint signaling"/>
    <property type="evidence" value="ECO:0007669"/>
    <property type="project" value="UniProtKB-ARBA"/>
</dbReference>
<keyword evidence="8" id="KW-0418">Kinase</keyword>
<evidence type="ECO:0000256" key="15">
    <source>
        <dbReference type="RuleBase" id="RU000304"/>
    </source>
</evidence>
<evidence type="ECO:0000256" key="2">
    <source>
        <dbReference type="ARBA" id="ARBA00010791"/>
    </source>
</evidence>
<dbReference type="InterPro" id="IPR000719">
    <property type="entry name" value="Prot_kinase_dom"/>
</dbReference>
<accession>A0A8J2PGU8</accession>
<dbReference type="GO" id="GO:0005737">
    <property type="term" value="C:cytoplasm"/>
    <property type="evidence" value="ECO:0007669"/>
    <property type="project" value="TreeGrafter"/>
</dbReference>
<evidence type="ECO:0000256" key="4">
    <source>
        <dbReference type="ARBA" id="ARBA00022527"/>
    </source>
</evidence>
<dbReference type="InterPro" id="IPR008271">
    <property type="entry name" value="Ser/Thr_kinase_AS"/>
</dbReference>
<keyword evidence="18" id="KW-1185">Reference proteome</keyword>
<reference evidence="17" key="1">
    <citation type="submission" date="2021-06" db="EMBL/GenBank/DDBJ databases">
        <authorList>
            <person name="Hodson N. C."/>
            <person name="Mongue J. A."/>
            <person name="Jaron S. K."/>
        </authorList>
    </citation>
    <scope>NUCLEOTIDE SEQUENCE</scope>
</reference>
<dbReference type="EMBL" id="CAJVCH010319317">
    <property type="protein sequence ID" value="CAG7786520.1"/>
    <property type="molecule type" value="Genomic_DNA"/>
</dbReference>
<sequence>MEFIEEWFIEQTLGEGAFGEVKLLVNKKTKDEVALKIINLQLHPDAADTVRKEVQIHKLLDHDNIIRFYGSRKEGPIEYIFLEYASGGELFDRIEPDCGMDANKAQNYFQQLINGVDYLHKLGIAHRDLKPENILLDGSDRIKISDFGFATVFRIRGRDRLLDKRCGTLPYVAPEVLKGNYKAPPADIWSCGIILVALLAGELPWDKPSNDCHEFMKWKTGDMCCLPWTKLDIKALSFVKRLLCPSAGRRITMDLIMAHPWLSKKSSGLGTKGGYGIQLAKKIASGLNLSGREDDSIIHLCLSQPEARKEDEVDCHFDQSSNDHHRRNPIFSFSQPAGERVDDFFIGSQLGSQAANTQSPPITRWVKRLTRFCVTTTLDKTIHEVTEILDDIGFQWKLGNSSGPCITVSTVDKRKNLLVFKAHVIEMGNRMVLLDFRLSRGDGLEFKRNFVRLRERLSKIEWKGPMTWVM</sequence>
<evidence type="ECO:0000256" key="3">
    <source>
        <dbReference type="ARBA" id="ARBA00012513"/>
    </source>
</evidence>
<dbReference type="PANTHER" id="PTHR24346">
    <property type="entry name" value="MAP/MICROTUBULE AFFINITY-REGULATING KINASE"/>
    <property type="match status" value="1"/>
</dbReference>
<dbReference type="PROSITE" id="PS00108">
    <property type="entry name" value="PROTEIN_KINASE_ST"/>
    <property type="match status" value="1"/>
</dbReference>
<evidence type="ECO:0000256" key="9">
    <source>
        <dbReference type="ARBA" id="ARBA00022840"/>
    </source>
</evidence>
<evidence type="ECO:0000256" key="7">
    <source>
        <dbReference type="ARBA" id="ARBA00022763"/>
    </source>
</evidence>
<gene>
    <name evidence="17" type="ORF">AFUS01_LOCUS25085</name>
</gene>
<keyword evidence="5" id="KW-0808">Transferase</keyword>
<dbReference type="Proteomes" id="UP000708208">
    <property type="component" value="Unassembled WGS sequence"/>
</dbReference>
<evidence type="ECO:0000313" key="18">
    <source>
        <dbReference type="Proteomes" id="UP000708208"/>
    </source>
</evidence>
<feature type="domain" description="Protein kinase" evidence="16">
    <location>
        <begin position="7"/>
        <end position="262"/>
    </location>
</feature>
<comment type="catalytic activity">
    <reaction evidence="12">
        <text>L-threonyl-[protein] + ATP = O-phospho-L-threonyl-[protein] + ADP + H(+)</text>
        <dbReference type="Rhea" id="RHEA:46608"/>
        <dbReference type="Rhea" id="RHEA-COMP:11060"/>
        <dbReference type="Rhea" id="RHEA-COMP:11605"/>
        <dbReference type="ChEBI" id="CHEBI:15378"/>
        <dbReference type="ChEBI" id="CHEBI:30013"/>
        <dbReference type="ChEBI" id="CHEBI:30616"/>
        <dbReference type="ChEBI" id="CHEBI:61977"/>
        <dbReference type="ChEBI" id="CHEBI:456216"/>
        <dbReference type="EC" id="2.7.11.1"/>
    </reaction>
</comment>
<keyword evidence="11" id="KW-0131">Cell cycle</keyword>
<evidence type="ECO:0000256" key="12">
    <source>
        <dbReference type="ARBA" id="ARBA00047899"/>
    </source>
</evidence>